<evidence type="ECO:0000259" key="10">
    <source>
        <dbReference type="PROSITE" id="PS51194"/>
    </source>
</evidence>
<feature type="domain" description="Helicase C-terminal" evidence="10">
    <location>
        <begin position="257"/>
        <end position="412"/>
    </location>
</feature>
<evidence type="ECO:0000256" key="5">
    <source>
        <dbReference type="ARBA" id="ARBA00023235"/>
    </source>
</evidence>
<evidence type="ECO:0000256" key="7">
    <source>
        <dbReference type="ARBA" id="ARBA00034808"/>
    </source>
</evidence>
<evidence type="ECO:0000256" key="8">
    <source>
        <dbReference type="ARBA" id="ARBA00044566"/>
    </source>
</evidence>
<reference evidence="11" key="1">
    <citation type="submission" date="2018-11" db="EMBL/GenBank/DDBJ databases">
        <authorList>
            <person name="Alioto T."/>
            <person name="Alioto T."/>
        </authorList>
    </citation>
    <scope>NUCLEOTIDE SEQUENCE</scope>
</reference>
<accession>A0A8B6HE60</accession>
<dbReference type="Pfam" id="PF00271">
    <property type="entry name" value="Helicase_C"/>
    <property type="match status" value="1"/>
</dbReference>
<evidence type="ECO:0000256" key="2">
    <source>
        <dbReference type="ARBA" id="ARBA00022741"/>
    </source>
</evidence>
<evidence type="ECO:0000256" key="4">
    <source>
        <dbReference type="ARBA" id="ARBA00023125"/>
    </source>
</evidence>
<protein>
    <recommendedName>
        <fullName evidence="7">DNA 3'-5' helicase</fullName>
        <ecNumber evidence="7">5.6.2.4</ecNumber>
    </recommendedName>
    <alternativeName>
        <fullName evidence="8">DNA 3'-5' helicase Q1</fullName>
    </alternativeName>
</protein>
<evidence type="ECO:0000256" key="1">
    <source>
        <dbReference type="ARBA" id="ARBA00005446"/>
    </source>
</evidence>
<dbReference type="EC" id="5.6.2.4" evidence="7"/>
<dbReference type="GO" id="GO:0003677">
    <property type="term" value="F:DNA binding"/>
    <property type="evidence" value="ECO:0007669"/>
    <property type="project" value="UniProtKB-KW"/>
</dbReference>
<comment type="caution">
    <text evidence="11">The sequence shown here is derived from an EMBL/GenBank/DDBJ whole genome shotgun (WGS) entry which is preliminary data.</text>
</comment>
<dbReference type="GO" id="GO:0005737">
    <property type="term" value="C:cytoplasm"/>
    <property type="evidence" value="ECO:0007669"/>
    <property type="project" value="TreeGrafter"/>
</dbReference>
<dbReference type="PROSITE" id="PS51192">
    <property type="entry name" value="HELICASE_ATP_BIND_1"/>
    <property type="match status" value="1"/>
</dbReference>
<keyword evidence="3" id="KW-0067">ATP-binding</keyword>
<dbReference type="SMART" id="SM00487">
    <property type="entry name" value="DEXDc"/>
    <property type="match status" value="1"/>
</dbReference>
<dbReference type="GO" id="GO:0005524">
    <property type="term" value="F:ATP binding"/>
    <property type="evidence" value="ECO:0007669"/>
    <property type="project" value="UniProtKB-KW"/>
</dbReference>
<dbReference type="InterPro" id="IPR011545">
    <property type="entry name" value="DEAD/DEAH_box_helicase_dom"/>
</dbReference>
<evidence type="ECO:0000256" key="6">
    <source>
        <dbReference type="ARBA" id="ARBA00034617"/>
    </source>
</evidence>
<evidence type="ECO:0000313" key="11">
    <source>
        <dbReference type="EMBL" id="VDI77625.1"/>
    </source>
</evidence>
<keyword evidence="12" id="KW-1185">Reference proteome</keyword>
<dbReference type="Pfam" id="PF00270">
    <property type="entry name" value="DEAD"/>
    <property type="match status" value="1"/>
</dbReference>
<proteinExistence type="inferred from homology"/>
<dbReference type="Gene3D" id="3.40.50.300">
    <property type="entry name" value="P-loop containing nucleotide triphosphate hydrolases"/>
    <property type="match status" value="2"/>
</dbReference>
<evidence type="ECO:0000313" key="12">
    <source>
        <dbReference type="Proteomes" id="UP000596742"/>
    </source>
</evidence>
<dbReference type="AlphaFoldDB" id="A0A8B6HE60"/>
<dbReference type="GO" id="GO:0043138">
    <property type="term" value="F:3'-5' DNA helicase activity"/>
    <property type="evidence" value="ECO:0007669"/>
    <property type="project" value="UniProtKB-EC"/>
</dbReference>
<dbReference type="InterPro" id="IPR014001">
    <property type="entry name" value="Helicase_ATP-bd"/>
</dbReference>
<feature type="domain" description="Helicase ATP-binding" evidence="9">
    <location>
        <begin position="48"/>
        <end position="227"/>
    </location>
</feature>
<name>A0A8B6HE60_MYTGA</name>
<dbReference type="Proteomes" id="UP000596742">
    <property type="component" value="Unassembled WGS sequence"/>
</dbReference>
<evidence type="ECO:0000259" key="9">
    <source>
        <dbReference type="PROSITE" id="PS51192"/>
    </source>
</evidence>
<sequence length="549" mass="62553">MAPLIVNRCDTMFIEKLQQIIRIMHALFTINSCRNTEYRFLKPKQVDCLLHLKESDVIACLKTSYGKSLIFESLAHLHLRSSVLIINPLNSIITEQLDRYGSMAICVSPELLQRLQKHSCSTMSLDCDLCKFVSAKFKFVIGHPEHFLNKVIIDIFSNAAWQETSTSIVIDEAHCVEKWGADFRKDYKKLSMLRSTFPNAKVLALTGTATKQTCEAIKKTLHLKNLKIISTAIVRDNIKLTCKKRPVQNSTDSHGSVLMPIIKELKEKQDRFPKTVIYSKLKWCAAGYQLAMLPENDGTPVDETMKTFVSQYHAPSTEQLKQHVVQQMSSDSLRLLFATEAYSMGTDAPDIRRIIHFGVPNSLETYMQEVGRAGRNGKDSSAIMYFNNYDIGNNMPLEPKMKDFVMTSECRWKFLSDFFGVHFDRTVLHHNCCDNCELSCMCELCKEPLHADDSNDYEAKKPKKPRLAMNKKKILKTMLQQYFDAENEATGIPLNIPKTGLSSDLLNSVINSFHEIKTKDQVLSINQHLSISFAENIALIVNHVQNMYN</sequence>
<dbReference type="PROSITE" id="PS51194">
    <property type="entry name" value="HELICASE_CTER"/>
    <property type="match status" value="1"/>
</dbReference>
<comment type="similarity">
    <text evidence="1">Belongs to the helicase family. RecQ subfamily.</text>
</comment>
<dbReference type="InterPro" id="IPR001650">
    <property type="entry name" value="Helicase_C-like"/>
</dbReference>
<comment type="catalytic activity">
    <reaction evidence="6">
        <text>Couples ATP hydrolysis with the unwinding of duplex DNA by translocating in the 3'-5' direction.</text>
        <dbReference type="EC" id="5.6.2.4"/>
    </reaction>
</comment>
<dbReference type="SUPFAM" id="SSF52540">
    <property type="entry name" value="P-loop containing nucleoside triphosphate hydrolases"/>
    <property type="match status" value="1"/>
</dbReference>
<dbReference type="GO" id="GO:0005694">
    <property type="term" value="C:chromosome"/>
    <property type="evidence" value="ECO:0007669"/>
    <property type="project" value="TreeGrafter"/>
</dbReference>
<dbReference type="GO" id="GO:0009378">
    <property type="term" value="F:four-way junction helicase activity"/>
    <property type="evidence" value="ECO:0007669"/>
    <property type="project" value="TreeGrafter"/>
</dbReference>
<dbReference type="SMART" id="SM00490">
    <property type="entry name" value="HELICc"/>
    <property type="match status" value="1"/>
</dbReference>
<dbReference type="GO" id="GO:0000724">
    <property type="term" value="P:double-strand break repair via homologous recombination"/>
    <property type="evidence" value="ECO:0007669"/>
    <property type="project" value="TreeGrafter"/>
</dbReference>
<organism evidence="11 12">
    <name type="scientific">Mytilus galloprovincialis</name>
    <name type="common">Mediterranean mussel</name>
    <dbReference type="NCBI Taxonomy" id="29158"/>
    <lineage>
        <taxon>Eukaryota</taxon>
        <taxon>Metazoa</taxon>
        <taxon>Spiralia</taxon>
        <taxon>Lophotrochozoa</taxon>
        <taxon>Mollusca</taxon>
        <taxon>Bivalvia</taxon>
        <taxon>Autobranchia</taxon>
        <taxon>Pteriomorphia</taxon>
        <taxon>Mytilida</taxon>
        <taxon>Mytiloidea</taxon>
        <taxon>Mytilidae</taxon>
        <taxon>Mytilinae</taxon>
        <taxon>Mytilus</taxon>
    </lineage>
</organism>
<evidence type="ECO:0000256" key="3">
    <source>
        <dbReference type="ARBA" id="ARBA00022840"/>
    </source>
</evidence>
<gene>
    <name evidence="11" type="ORF">MGAL_10B024996</name>
</gene>
<dbReference type="EMBL" id="UYJE01009866">
    <property type="protein sequence ID" value="VDI77625.1"/>
    <property type="molecule type" value="Genomic_DNA"/>
</dbReference>
<dbReference type="PANTHER" id="PTHR13710">
    <property type="entry name" value="DNA HELICASE RECQ FAMILY MEMBER"/>
    <property type="match status" value="1"/>
</dbReference>
<keyword evidence="2" id="KW-0547">Nucleotide-binding</keyword>
<dbReference type="InterPro" id="IPR027417">
    <property type="entry name" value="P-loop_NTPase"/>
</dbReference>
<dbReference type="PANTHER" id="PTHR13710:SF105">
    <property type="entry name" value="ATP-DEPENDENT DNA HELICASE Q1"/>
    <property type="match status" value="1"/>
</dbReference>
<dbReference type="OrthoDB" id="6064780at2759"/>
<keyword evidence="5" id="KW-0413">Isomerase</keyword>
<keyword evidence="4" id="KW-0238">DNA-binding</keyword>